<dbReference type="InterPro" id="IPR014756">
    <property type="entry name" value="Ig_E-set"/>
</dbReference>
<feature type="chain" id="PRO_5032615245" evidence="1">
    <location>
        <begin position="17"/>
        <end position="168"/>
    </location>
</feature>
<organism evidence="2 3">
    <name type="scientific">Symbiodinium natans</name>
    <dbReference type="NCBI Taxonomy" id="878477"/>
    <lineage>
        <taxon>Eukaryota</taxon>
        <taxon>Sar</taxon>
        <taxon>Alveolata</taxon>
        <taxon>Dinophyceae</taxon>
        <taxon>Suessiales</taxon>
        <taxon>Symbiodiniaceae</taxon>
        <taxon>Symbiodinium</taxon>
    </lineage>
</organism>
<reference evidence="2" key="1">
    <citation type="submission" date="2021-02" db="EMBL/GenBank/DDBJ databases">
        <authorList>
            <person name="Dougan E. K."/>
            <person name="Rhodes N."/>
            <person name="Thang M."/>
            <person name="Chan C."/>
        </authorList>
    </citation>
    <scope>NUCLEOTIDE SEQUENCE</scope>
</reference>
<name>A0A812RKZ6_9DINO</name>
<dbReference type="OrthoDB" id="10381707at2759"/>
<dbReference type="InterPro" id="IPR013783">
    <property type="entry name" value="Ig-like_fold"/>
</dbReference>
<evidence type="ECO:0000256" key="1">
    <source>
        <dbReference type="SAM" id="SignalP"/>
    </source>
</evidence>
<dbReference type="Gene3D" id="2.60.40.10">
    <property type="entry name" value="Immunoglobulins"/>
    <property type="match status" value="1"/>
</dbReference>
<dbReference type="Proteomes" id="UP000604046">
    <property type="component" value="Unassembled WGS sequence"/>
</dbReference>
<evidence type="ECO:0000313" key="2">
    <source>
        <dbReference type="EMBL" id="CAE7444795.1"/>
    </source>
</evidence>
<keyword evidence="3" id="KW-1185">Reference proteome</keyword>
<sequence length="168" mass="18191">MPIKLLAATLSACCVAIPVTFKVQEFSNLRMSGYTDTVFADFRGRPVAPGGPHLAGSFQGWDPTATALADADADGIYAITLDLPAASYEFKFINGSSMEDAEALPPRCSVGGDEESYFYGYGNWNAHRIIHIAENATSAEVHFCFQECQPCDALALCIWVLTLADFHL</sequence>
<protein>
    <submittedName>
        <fullName evidence="2">Cemip protein</fullName>
    </submittedName>
</protein>
<keyword evidence="1" id="KW-0732">Signal</keyword>
<feature type="signal peptide" evidence="1">
    <location>
        <begin position="1"/>
        <end position="16"/>
    </location>
</feature>
<comment type="caution">
    <text evidence="2">The sequence shown here is derived from an EMBL/GenBank/DDBJ whole genome shotgun (WGS) entry which is preliminary data.</text>
</comment>
<gene>
    <name evidence="2" type="primary">Cemip</name>
    <name evidence="2" type="ORF">SNAT2548_LOCUS24214</name>
</gene>
<dbReference type="SUPFAM" id="SSF81296">
    <property type="entry name" value="E set domains"/>
    <property type="match status" value="1"/>
</dbReference>
<dbReference type="AlphaFoldDB" id="A0A812RKZ6"/>
<evidence type="ECO:0000313" key="3">
    <source>
        <dbReference type="Proteomes" id="UP000604046"/>
    </source>
</evidence>
<accession>A0A812RKZ6</accession>
<proteinExistence type="predicted"/>
<dbReference type="EMBL" id="CAJNDS010002349">
    <property type="protein sequence ID" value="CAE7444795.1"/>
    <property type="molecule type" value="Genomic_DNA"/>
</dbReference>